<dbReference type="HOGENOM" id="CLU_005391_1_0_11"/>
<dbReference type="PANTHER" id="PTHR11699">
    <property type="entry name" value="ALDEHYDE DEHYDROGENASE-RELATED"/>
    <property type="match status" value="1"/>
</dbReference>
<dbReference type="PROSITE" id="PS00070">
    <property type="entry name" value="ALDEHYDE_DEHYDR_CYS"/>
    <property type="match status" value="1"/>
</dbReference>
<evidence type="ECO:0000256" key="4">
    <source>
        <dbReference type="PIRSR" id="PIRSR036492-1"/>
    </source>
</evidence>
<evidence type="ECO:0000313" key="10">
    <source>
        <dbReference type="Proteomes" id="UP000029095"/>
    </source>
</evidence>
<dbReference type="InterPro" id="IPR015590">
    <property type="entry name" value="Aldehyde_DH_dom"/>
</dbReference>
<dbReference type="Proteomes" id="UP000029095">
    <property type="component" value="Unassembled WGS sequence"/>
</dbReference>
<dbReference type="GO" id="GO:0006081">
    <property type="term" value="P:aldehyde metabolic process"/>
    <property type="evidence" value="ECO:0007669"/>
    <property type="project" value="InterPro"/>
</dbReference>
<evidence type="ECO:0000256" key="1">
    <source>
        <dbReference type="ARBA" id="ARBA00009986"/>
    </source>
</evidence>
<reference evidence="9 10" key="1">
    <citation type="submission" date="2014-05" db="EMBL/GenBank/DDBJ databases">
        <title>Complete genome sequence of the Streptomyces mutabilis TRM45540.</title>
        <authorList>
            <person name="Luo X."/>
            <person name="Zhang L."/>
        </authorList>
    </citation>
    <scope>NUCLEOTIDE SEQUENCE [LARGE SCALE GENOMIC DNA]</scope>
    <source>
        <strain evidence="9 10">TRM45540</strain>
    </source>
</reference>
<dbReference type="RefSeq" id="WP_043385123.1">
    <property type="nucleotide sequence ID" value="NZ_KN039949.1"/>
</dbReference>
<accession>A0A086MRX3</accession>
<evidence type="ECO:0000256" key="6">
    <source>
        <dbReference type="RuleBase" id="RU003345"/>
    </source>
</evidence>
<evidence type="ECO:0000256" key="2">
    <source>
        <dbReference type="ARBA" id="ARBA00023002"/>
    </source>
</evidence>
<gene>
    <name evidence="9" type="ORF">FM21_33230</name>
</gene>
<organism evidence="9 10">
    <name type="scientific">Streptomyces mutabilis</name>
    <dbReference type="NCBI Taxonomy" id="67332"/>
    <lineage>
        <taxon>Bacteria</taxon>
        <taxon>Bacillati</taxon>
        <taxon>Actinomycetota</taxon>
        <taxon>Actinomycetes</taxon>
        <taxon>Kitasatosporales</taxon>
        <taxon>Streptomycetaceae</taxon>
        <taxon>Streptomyces</taxon>
    </lineage>
</organism>
<dbReference type="STRING" id="1915400.FM21_33230"/>
<comment type="similarity">
    <text evidence="1 3 6">Belongs to the aldehyde dehydrogenase family.</text>
</comment>
<evidence type="ECO:0000259" key="8">
    <source>
        <dbReference type="Pfam" id="PF00171"/>
    </source>
</evidence>
<feature type="active site" evidence="4">
    <location>
        <position position="271"/>
    </location>
</feature>
<dbReference type="SUPFAM" id="SSF53720">
    <property type="entry name" value="ALDH-like"/>
    <property type="match status" value="1"/>
</dbReference>
<dbReference type="Gene3D" id="3.40.605.10">
    <property type="entry name" value="Aldehyde Dehydrogenase, Chain A, domain 1"/>
    <property type="match status" value="1"/>
</dbReference>
<dbReference type="InterPro" id="IPR016161">
    <property type="entry name" value="Ald_DH/histidinol_DH"/>
</dbReference>
<dbReference type="PROSITE" id="PS00687">
    <property type="entry name" value="ALDEHYDE_DEHYDR_GLU"/>
    <property type="match status" value="1"/>
</dbReference>
<dbReference type="PIRSF" id="PIRSF036492">
    <property type="entry name" value="ALDH"/>
    <property type="match status" value="1"/>
</dbReference>
<evidence type="ECO:0000313" key="9">
    <source>
        <dbReference type="EMBL" id="KFG71641.1"/>
    </source>
</evidence>
<comment type="caution">
    <text evidence="9">The sequence shown here is derived from an EMBL/GenBank/DDBJ whole genome shotgun (WGS) entry which is preliminary data.</text>
</comment>
<feature type="active site" evidence="4 5">
    <location>
        <position position="237"/>
    </location>
</feature>
<keyword evidence="2 3" id="KW-0560">Oxidoreductase</keyword>
<proteinExistence type="inferred from homology"/>
<evidence type="ECO:0000256" key="5">
    <source>
        <dbReference type="PROSITE-ProRule" id="PRU10007"/>
    </source>
</evidence>
<dbReference type="InterPro" id="IPR016163">
    <property type="entry name" value="Ald_DH_C"/>
</dbReference>
<name>A0A086MRX3_9ACTN</name>
<dbReference type="InterPro" id="IPR029510">
    <property type="entry name" value="Ald_DH_CS_GLU"/>
</dbReference>
<dbReference type="CDD" id="cd07099">
    <property type="entry name" value="ALDH_DDALDH"/>
    <property type="match status" value="1"/>
</dbReference>
<dbReference type="GO" id="GO:0016620">
    <property type="term" value="F:oxidoreductase activity, acting on the aldehyde or oxo group of donors, NAD or NADP as acceptor"/>
    <property type="evidence" value="ECO:0007669"/>
    <property type="project" value="InterPro"/>
</dbReference>
<dbReference type="InterPro" id="IPR016162">
    <property type="entry name" value="Ald_DH_N"/>
</dbReference>
<dbReference type="Pfam" id="PF00171">
    <property type="entry name" value="Aldedh"/>
    <property type="match status" value="1"/>
</dbReference>
<feature type="region of interest" description="Disordered" evidence="7">
    <location>
        <begin position="1"/>
        <end position="21"/>
    </location>
</feature>
<dbReference type="InterPro" id="IPR012394">
    <property type="entry name" value="Aldehyde_DH_NAD(P)"/>
</dbReference>
<keyword evidence="10" id="KW-1185">Reference proteome</keyword>
<dbReference type="InterPro" id="IPR016160">
    <property type="entry name" value="Ald_DH_CS_CYS"/>
</dbReference>
<evidence type="ECO:0000256" key="3">
    <source>
        <dbReference type="PIRNR" id="PIRNR036492"/>
    </source>
</evidence>
<protein>
    <recommendedName>
        <fullName evidence="3">Aldehyde dehydrogenase</fullName>
    </recommendedName>
</protein>
<dbReference type="EMBL" id="JNFQ01000006">
    <property type="protein sequence ID" value="KFG71641.1"/>
    <property type="molecule type" value="Genomic_DNA"/>
</dbReference>
<dbReference type="Gene3D" id="3.40.309.10">
    <property type="entry name" value="Aldehyde Dehydrogenase, Chain A, domain 2"/>
    <property type="match status" value="1"/>
</dbReference>
<sequence>MTVTAPDQLVSADPRDGRTLGQYPVHGTAEVSERVDAARAAAPAWARLGHAGRARDLDAWRRLILRRVGELVRLISAETGKTRADAQLEVILVADHLRWAAAHAGRVLRPRRVPTGMLMFHHTATVEHHPLGVVGVIGPWNYPAFIPVGPVAHALAAGNTVVFKPSEYTPAAGAWLVATFAEATGRPDVLQAVFGRGDTGAALCRSGVDKIAFTGSTETGKRVMAACAENLTPVLLECGGKDAVIVDRDADLDSAADAVVWGGLANAGQTCIGVERVYVHQDVADRFTETVVDRAAALRTGPGPDAHIGPMATPGQPGIVLDHIRDALSRGGRALLGGPESVRAPYVSPVILADVPEDADVLTRETFGPVLVINRVRSAAEAVERANACAYGLGAAVFSRTQATAIARRLRVGMVSVNSVLAFAGIPALPFGGTGASGFGRVHGPEGLREFTRTHSVARQWLRPPVQPLSFRRSDRTMDALVRLVRVVHGAGRSGPRQPGSR</sequence>
<dbReference type="AlphaFoldDB" id="A0A086MRX3"/>
<evidence type="ECO:0000256" key="7">
    <source>
        <dbReference type="SAM" id="MobiDB-lite"/>
    </source>
</evidence>
<feature type="domain" description="Aldehyde dehydrogenase" evidence="8">
    <location>
        <begin position="9"/>
        <end position="457"/>
    </location>
</feature>